<evidence type="ECO:0000256" key="1">
    <source>
        <dbReference type="ARBA" id="ARBA00009981"/>
    </source>
</evidence>
<dbReference type="InterPro" id="IPR036165">
    <property type="entry name" value="YefM-like_sf"/>
</dbReference>
<dbReference type="PANTHER" id="PTHR33713">
    <property type="entry name" value="ANTITOXIN YAFN-RELATED"/>
    <property type="match status" value="1"/>
</dbReference>
<evidence type="ECO:0000256" key="2">
    <source>
        <dbReference type="RuleBase" id="RU362080"/>
    </source>
</evidence>
<gene>
    <name evidence="4" type="ORF">D7W81_29655</name>
</gene>
<evidence type="ECO:0000313" key="4">
    <source>
        <dbReference type="EMBL" id="RKH58146.1"/>
    </source>
</evidence>
<evidence type="ECO:0000256" key="3">
    <source>
        <dbReference type="SAM" id="MobiDB-lite"/>
    </source>
</evidence>
<dbReference type="Pfam" id="PF02604">
    <property type="entry name" value="PhdYeFM_antitox"/>
    <property type="match status" value="1"/>
</dbReference>
<comment type="caution">
    <text evidence="4">The sequence shown here is derived from an EMBL/GenBank/DDBJ whole genome shotgun (WGS) entry which is preliminary data.</text>
</comment>
<comment type="function">
    <text evidence="2">Antitoxin component of a type II toxin-antitoxin (TA) system.</text>
</comment>
<accession>A0A3A8PP35</accession>
<dbReference type="SUPFAM" id="SSF143120">
    <property type="entry name" value="YefM-like"/>
    <property type="match status" value="1"/>
</dbReference>
<dbReference type="InterPro" id="IPR006442">
    <property type="entry name" value="Antitoxin_Phd/YefM"/>
</dbReference>
<dbReference type="EMBL" id="RAWK01000217">
    <property type="protein sequence ID" value="RKH58146.1"/>
    <property type="molecule type" value="Genomic_DNA"/>
</dbReference>
<evidence type="ECO:0000313" key="5">
    <source>
        <dbReference type="Proteomes" id="UP000267003"/>
    </source>
</evidence>
<keyword evidence="5" id="KW-1185">Reference proteome</keyword>
<reference evidence="5" key="1">
    <citation type="submission" date="2018-09" db="EMBL/GenBank/DDBJ databases">
        <authorList>
            <person name="Livingstone P.G."/>
            <person name="Whitworth D.E."/>
        </authorList>
    </citation>
    <scope>NUCLEOTIDE SEQUENCE [LARGE SCALE GENOMIC DNA]</scope>
    <source>
        <strain evidence="5">AB050A</strain>
    </source>
</reference>
<dbReference type="OrthoDB" id="5518400at2"/>
<name>A0A3A8PP35_9BACT</name>
<dbReference type="Proteomes" id="UP000267003">
    <property type="component" value="Unassembled WGS sequence"/>
</dbReference>
<dbReference type="NCBIfam" id="TIGR01552">
    <property type="entry name" value="phd_fam"/>
    <property type="match status" value="1"/>
</dbReference>
<proteinExistence type="inferred from homology"/>
<comment type="similarity">
    <text evidence="1 2">Belongs to the phD/YefM antitoxin family.</text>
</comment>
<dbReference type="AlphaFoldDB" id="A0A3A8PP35"/>
<dbReference type="RefSeq" id="WP_120558764.1">
    <property type="nucleotide sequence ID" value="NZ_RAWK01000217.1"/>
</dbReference>
<sequence length="116" mass="12805">MMEVSITEARDDLAELLNRAAYGKERLVLTRHGKKLVAVIPFEDLQALEALEDRRDIQKADAARREAEGQPRVAWKQVKAELGLAKKAKKPASGRSPASGPARRSTPRAGRPRPGR</sequence>
<feature type="region of interest" description="Disordered" evidence="3">
    <location>
        <begin position="80"/>
        <end position="116"/>
    </location>
</feature>
<dbReference type="Gene3D" id="3.40.1620.10">
    <property type="entry name" value="YefM-like domain"/>
    <property type="match status" value="1"/>
</dbReference>
<organism evidence="4 5">
    <name type="scientific">Corallococcus aberystwythensis</name>
    <dbReference type="NCBI Taxonomy" id="2316722"/>
    <lineage>
        <taxon>Bacteria</taxon>
        <taxon>Pseudomonadati</taxon>
        <taxon>Myxococcota</taxon>
        <taxon>Myxococcia</taxon>
        <taxon>Myxococcales</taxon>
        <taxon>Cystobacterineae</taxon>
        <taxon>Myxococcaceae</taxon>
        <taxon>Corallococcus</taxon>
    </lineage>
</organism>
<protein>
    <recommendedName>
        <fullName evidence="2">Antitoxin</fullName>
    </recommendedName>
</protein>
<dbReference type="InterPro" id="IPR051405">
    <property type="entry name" value="phD/YefM_antitoxin"/>
</dbReference>
<dbReference type="PANTHER" id="PTHR33713:SF10">
    <property type="entry name" value="ANTITOXIN YAFN"/>
    <property type="match status" value="1"/>
</dbReference>